<dbReference type="EMBL" id="JABVED010000037">
    <property type="protein sequence ID" value="MBC6451671.1"/>
    <property type="molecule type" value="Genomic_DNA"/>
</dbReference>
<protein>
    <submittedName>
        <fullName evidence="1">Uncharacterized protein</fullName>
    </submittedName>
</protein>
<gene>
    <name evidence="1" type="ORF">GPZ80_31460</name>
</gene>
<proteinExistence type="predicted"/>
<organism evidence="1 2">
    <name type="scientific">Actinokineospora xionganensis</name>
    <dbReference type="NCBI Taxonomy" id="2684470"/>
    <lineage>
        <taxon>Bacteria</taxon>
        <taxon>Bacillati</taxon>
        <taxon>Actinomycetota</taxon>
        <taxon>Actinomycetes</taxon>
        <taxon>Pseudonocardiales</taxon>
        <taxon>Pseudonocardiaceae</taxon>
        <taxon>Actinokineospora</taxon>
    </lineage>
</organism>
<name>A0ABR7LH19_9PSEU</name>
<evidence type="ECO:0000313" key="2">
    <source>
        <dbReference type="Proteomes" id="UP000734823"/>
    </source>
</evidence>
<evidence type="ECO:0000313" key="1">
    <source>
        <dbReference type="EMBL" id="MBC6451671.1"/>
    </source>
</evidence>
<dbReference type="Proteomes" id="UP000734823">
    <property type="component" value="Unassembled WGS sequence"/>
</dbReference>
<sequence length="57" mass="6055">MLRGIIDRTAGALVVAADVDGAPTSWDEVSGRRYLPPGRILHPGVAWVPPGDFNPNC</sequence>
<comment type="caution">
    <text evidence="1">The sequence shown here is derived from an EMBL/GenBank/DDBJ whole genome shotgun (WGS) entry which is preliminary data.</text>
</comment>
<reference evidence="1 2" key="1">
    <citation type="submission" date="2020-06" db="EMBL/GenBank/DDBJ databases">
        <title>Actinokineospora xiongansis sp. nov., isolated from soil of Baiyangdian.</title>
        <authorList>
            <person name="Zhang X."/>
        </authorList>
    </citation>
    <scope>NUCLEOTIDE SEQUENCE [LARGE SCALE GENOMIC DNA]</scope>
    <source>
        <strain evidence="1 2">HBU206404</strain>
    </source>
</reference>
<accession>A0ABR7LH19</accession>
<keyword evidence="2" id="KW-1185">Reference proteome</keyword>